<gene>
    <name evidence="11" type="ORF">MIZ03_1546</name>
</gene>
<evidence type="ECO:0000256" key="5">
    <source>
        <dbReference type="ARBA" id="ARBA00022553"/>
    </source>
</evidence>
<keyword evidence="12" id="KW-1185">Reference proteome</keyword>
<dbReference type="InterPro" id="IPR007892">
    <property type="entry name" value="CHASE4"/>
</dbReference>
<dbReference type="InterPro" id="IPR003594">
    <property type="entry name" value="HATPase_dom"/>
</dbReference>
<dbReference type="InterPro" id="IPR028976">
    <property type="entry name" value="CheC-like_sf"/>
</dbReference>
<dbReference type="PANTHER" id="PTHR43395">
    <property type="entry name" value="SENSOR HISTIDINE KINASE CHEA"/>
    <property type="match status" value="1"/>
</dbReference>
<evidence type="ECO:0000256" key="4">
    <source>
        <dbReference type="ARBA" id="ARBA00022500"/>
    </source>
</evidence>
<dbReference type="InterPro" id="IPR005467">
    <property type="entry name" value="His_kinase_dom"/>
</dbReference>
<feature type="domain" description="Histidine kinase" evidence="9">
    <location>
        <begin position="604"/>
        <end position="865"/>
    </location>
</feature>
<dbReference type="SUPFAM" id="SSF55874">
    <property type="entry name" value="ATPase domain of HSP90 chaperone/DNA topoisomerase II/histidine kinase"/>
    <property type="match status" value="1"/>
</dbReference>
<dbReference type="SUPFAM" id="SSF103039">
    <property type="entry name" value="CheC-like"/>
    <property type="match status" value="1"/>
</dbReference>
<evidence type="ECO:0000259" key="10">
    <source>
        <dbReference type="PROSITE" id="PS50885"/>
    </source>
</evidence>
<name>A0ABM7MKE7_9BURK</name>
<evidence type="ECO:0000256" key="6">
    <source>
        <dbReference type="ARBA" id="ARBA00022679"/>
    </source>
</evidence>
<dbReference type="SMART" id="SM00387">
    <property type="entry name" value="HATPase_c"/>
    <property type="match status" value="1"/>
</dbReference>
<reference evidence="11 12" key="1">
    <citation type="journal article" date="2021" name="Microbiol. Spectr.">
        <title>A Single Bacterium Capable of Oxidation and Reduction of Iron at Circumneutral pH.</title>
        <authorList>
            <person name="Kato S."/>
            <person name="Ohkuma M."/>
        </authorList>
    </citation>
    <scope>NUCLEOTIDE SEQUENCE [LARGE SCALE GENOMIC DNA]</scope>
    <source>
        <strain evidence="11 12">MIZ03</strain>
    </source>
</reference>
<evidence type="ECO:0000256" key="1">
    <source>
        <dbReference type="ARBA" id="ARBA00000085"/>
    </source>
</evidence>
<dbReference type="InterPro" id="IPR051315">
    <property type="entry name" value="Bact_Chemotaxis_CheA"/>
</dbReference>
<sequence length="1036" mass="113579">MGIRLKVLLAFVLCFGAMAGVSLFLLQQSMSKSYEAIERDDIADNMGRVEQSFEASATSLKNVTKDWAVWNDMYRYALKPDARWAKDNIGTESLAPADIAFSAVFSKDGRLLTYSAIQIEDATLNIFTPQNSAYFQHIKTNTQLAQCGLIKTDAGLMQICWAGIVHTDALNDVVGTVLLGRLLDATRIQKLREQTKLSFDLKAQAGLPTGLTPWRNILKPGTIGSGEFWTSLDDEVVNIFYPVRDILQGELGLISLDMPRTVHRQGVQLFQQVRQQLLWTALLMTTLLGLTLNFMLVRRLRRFARQLEVLDGSSSWATRIDIGGHDELSLVAANFNKLLSLIQSQVESLKELLAAKESALQVIESTQAQLKQSEQAALQGQQRVSDLLNHSGQGFLSFGADLVIDLETSRACDSMLGCSPAGRNAAQVLVGQDSAQAELFGEVIAAALAEPEPVVRESMLSLLPSELARGDRLLKADYKLLGNGKTMVVLTDITEEQRLQTMLQSERSRQAFIVSVVSDSRSFFDALDAWGEFVNHRLPLLLQTTLDPQTKANNLYRDIHTCKGLLNQFGFIHTPTALHDLETRLSALLAQGDALLPQQLAEAVSLHDLKTPFEQDLAILRDALGQEFLAHRKSIQLTDHQAQQLEAMAAHLLAGESIDASRADMHTLLNALLHLRKLSLKELLSGFDRLVKQLATRLGKEVAPLKVEGGDNIWIDPQPYQAFLQVLGHVFRNAVTHGLGTPEERWSEGKNEPGQIMCRISQSLNSLHLSISDDGAGIDLEAIRQRAVAAGLYTAEAVQQVSDDDIAKLIFRDHISSSTTVTEHAGRGVGLAAMWCETQKLGGTLAVKTLAGKGTEFLFTLPWPGAASEARPFDPQTPSPATLIMQSMVTKTRDYFSNEHGIPLADVPLADSAVAAPHLLDVSVMIGFGGQIQRQAIFSFENSLVNAVHVWMTEGFSHPVEELTLHREAAIGELVNTILGHCTIDMAHLDHQGITMTPPLILDPTATFPAPGHTVLDTHHLVSQCGRLSISLVAPR</sequence>
<feature type="coiled-coil region" evidence="8">
    <location>
        <begin position="346"/>
        <end position="376"/>
    </location>
</feature>
<dbReference type="PRINTS" id="PR00344">
    <property type="entry name" value="BCTRLSENSOR"/>
</dbReference>
<keyword evidence="6" id="KW-0808">Transferase</keyword>
<accession>A0ABM7MKE7</accession>
<organism evidence="11 12">
    <name type="scientific">Rhodoferax lithotrophicus</name>
    <dbReference type="NCBI Taxonomy" id="2798804"/>
    <lineage>
        <taxon>Bacteria</taxon>
        <taxon>Pseudomonadati</taxon>
        <taxon>Pseudomonadota</taxon>
        <taxon>Betaproteobacteria</taxon>
        <taxon>Burkholderiales</taxon>
        <taxon>Comamonadaceae</taxon>
        <taxon>Rhodoferax</taxon>
    </lineage>
</organism>
<proteinExistence type="predicted"/>
<dbReference type="Gene3D" id="3.30.565.10">
    <property type="entry name" value="Histidine kinase-like ATPase, C-terminal domain"/>
    <property type="match status" value="1"/>
</dbReference>
<protein>
    <recommendedName>
        <fullName evidence="3">histidine kinase</fullName>
        <ecNumber evidence="3">2.7.13.3</ecNumber>
    </recommendedName>
</protein>
<comment type="catalytic activity">
    <reaction evidence="1">
        <text>ATP + protein L-histidine = ADP + protein N-phospho-L-histidine.</text>
        <dbReference type="EC" id="2.7.13.3"/>
    </reaction>
</comment>
<keyword evidence="5" id="KW-0597">Phosphoprotein</keyword>
<keyword evidence="7" id="KW-0418">Kinase</keyword>
<dbReference type="PROSITE" id="PS50109">
    <property type="entry name" value="HIS_KIN"/>
    <property type="match status" value="1"/>
</dbReference>
<evidence type="ECO:0000256" key="2">
    <source>
        <dbReference type="ARBA" id="ARBA00004370"/>
    </source>
</evidence>
<evidence type="ECO:0000256" key="8">
    <source>
        <dbReference type="SAM" id="Coils"/>
    </source>
</evidence>
<keyword evidence="4" id="KW-0145">Chemotaxis</keyword>
<keyword evidence="8" id="KW-0175">Coiled coil</keyword>
<evidence type="ECO:0000313" key="11">
    <source>
        <dbReference type="EMBL" id="BCO26663.1"/>
    </source>
</evidence>
<dbReference type="EC" id="2.7.13.3" evidence="3"/>
<evidence type="ECO:0000256" key="3">
    <source>
        <dbReference type="ARBA" id="ARBA00012438"/>
    </source>
</evidence>
<feature type="domain" description="HAMP" evidence="10">
    <location>
        <begin position="294"/>
        <end position="347"/>
    </location>
</feature>
<dbReference type="InterPro" id="IPR003660">
    <property type="entry name" value="HAMP_dom"/>
</dbReference>
<dbReference type="Gene3D" id="3.40.1550.10">
    <property type="entry name" value="CheC-like"/>
    <property type="match status" value="1"/>
</dbReference>
<dbReference type="Pfam" id="PF02518">
    <property type="entry name" value="HATPase_c"/>
    <property type="match status" value="1"/>
</dbReference>
<comment type="subcellular location">
    <subcellularLocation>
        <location evidence="2">Membrane</location>
    </subcellularLocation>
</comment>
<dbReference type="PANTHER" id="PTHR43395:SF8">
    <property type="entry name" value="HISTIDINE KINASE"/>
    <property type="match status" value="1"/>
</dbReference>
<dbReference type="InterPro" id="IPR036890">
    <property type="entry name" value="HATPase_C_sf"/>
</dbReference>
<dbReference type="Proteomes" id="UP000824366">
    <property type="component" value="Chromosome"/>
</dbReference>
<dbReference type="InterPro" id="IPR004358">
    <property type="entry name" value="Sig_transdc_His_kin-like_C"/>
</dbReference>
<evidence type="ECO:0000313" key="12">
    <source>
        <dbReference type="Proteomes" id="UP000824366"/>
    </source>
</evidence>
<evidence type="ECO:0000256" key="7">
    <source>
        <dbReference type="ARBA" id="ARBA00022777"/>
    </source>
</evidence>
<dbReference type="EMBL" id="AP024238">
    <property type="protein sequence ID" value="BCO26663.1"/>
    <property type="molecule type" value="Genomic_DNA"/>
</dbReference>
<dbReference type="PROSITE" id="PS50885">
    <property type="entry name" value="HAMP"/>
    <property type="match status" value="1"/>
</dbReference>
<dbReference type="RefSeq" id="WP_223910485.1">
    <property type="nucleotide sequence ID" value="NZ_AP024238.1"/>
</dbReference>
<dbReference type="Pfam" id="PF05228">
    <property type="entry name" value="CHASE4"/>
    <property type="match status" value="1"/>
</dbReference>
<evidence type="ECO:0000259" key="9">
    <source>
        <dbReference type="PROSITE" id="PS50109"/>
    </source>
</evidence>